<comment type="caution">
    <text evidence="2">The sequence shown here is derived from an EMBL/GenBank/DDBJ whole genome shotgun (WGS) entry which is preliminary data.</text>
</comment>
<feature type="compositionally biased region" description="Pro residues" evidence="1">
    <location>
        <begin position="47"/>
        <end position="56"/>
    </location>
</feature>
<feature type="compositionally biased region" description="Low complexity" evidence="1">
    <location>
        <begin position="327"/>
        <end position="336"/>
    </location>
</feature>
<name>A0AAN6MW37_9PEZI</name>
<feature type="compositionally biased region" description="Pro residues" evidence="1">
    <location>
        <begin position="494"/>
        <end position="510"/>
    </location>
</feature>
<proteinExistence type="predicted"/>
<feature type="compositionally biased region" description="Basic and acidic residues" evidence="1">
    <location>
        <begin position="794"/>
        <end position="803"/>
    </location>
</feature>
<feature type="region of interest" description="Disordered" evidence="1">
    <location>
        <begin position="774"/>
        <end position="810"/>
    </location>
</feature>
<feature type="compositionally biased region" description="Polar residues" evidence="1">
    <location>
        <begin position="607"/>
        <end position="624"/>
    </location>
</feature>
<dbReference type="Proteomes" id="UP001303889">
    <property type="component" value="Unassembled WGS sequence"/>
</dbReference>
<gene>
    <name evidence="2" type="ORF">C8A05DRAFT_40311</name>
</gene>
<feature type="region of interest" description="Disordered" evidence="1">
    <location>
        <begin position="34"/>
        <end position="56"/>
    </location>
</feature>
<evidence type="ECO:0000313" key="3">
    <source>
        <dbReference type="Proteomes" id="UP001303889"/>
    </source>
</evidence>
<protein>
    <submittedName>
        <fullName evidence="2">Uncharacterized protein</fullName>
    </submittedName>
</protein>
<dbReference type="EMBL" id="MU855316">
    <property type="protein sequence ID" value="KAK3906983.1"/>
    <property type="molecule type" value="Genomic_DNA"/>
</dbReference>
<keyword evidence="3" id="KW-1185">Reference proteome</keyword>
<feature type="compositionally biased region" description="Low complexity" evidence="1">
    <location>
        <begin position="521"/>
        <end position="535"/>
    </location>
</feature>
<organism evidence="2 3">
    <name type="scientific">Staphylotrichum tortipilum</name>
    <dbReference type="NCBI Taxonomy" id="2831512"/>
    <lineage>
        <taxon>Eukaryota</taxon>
        <taxon>Fungi</taxon>
        <taxon>Dikarya</taxon>
        <taxon>Ascomycota</taxon>
        <taxon>Pezizomycotina</taxon>
        <taxon>Sordariomycetes</taxon>
        <taxon>Sordariomycetidae</taxon>
        <taxon>Sordariales</taxon>
        <taxon>Chaetomiaceae</taxon>
        <taxon>Staphylotrichum</taxon>
    </lineage>
</organism>
<feature type="region of interest" description="Disordered" evidence="1">
    <location>
        <begin position="72"/>
        <end position="96"/>
    </location>
</feature>
<feature type="region of interest" description="Disordered" evidence="1">
    <location>
        <begin position="702"/>
        <end position="728"/>
    </location>
</feature>
<feature type="compositionally biased region" description="Pro residues" evidence="1">
    <location>
        <begin position="441"/>
        <end position="450"/>
    </location>
</feature>
<accession>A0AAN6MW37</accession>
<feature type="region of interest" description="Disordered" evidence="1">
    <location>
        <begin position="374"/>
        <end position="535"/>
    </location>
</feature>
<feature type="compositionally biased region" description="Basic and acidic residues" evidence="1">
    <location>
        <begin position="84"/>
        <end position="96"/>
    </location>
</feature>
<feature type="region of interest" description="Disordered" evidence="1">
    <location>
        <begin position="561"/>
        <end position="633"/>
    </location>
</feature>
<reference evidence="2" key="1">
    <citation type="journal article" date="2023" name="Mol. Phylogenet. Evol.">
        <title>Genome-scale phylogeny and comparative genomics of the fungal order Sordariales.</title>
        <authorList>
            <person name="Hensen N."/>
            <person name="Bonometti L."/>
            <person name="Westerberg I."/>
            <person name="Brannstrom I.O."/>
            <person name="Guillou S."/>
            <person name="Cros-Aarteil S."/>
            <person name="Calhoun S."/>
            <person name="Haridas S."/>
            <person name="Kuo A."/>
            <person name="Mondo S."/>
            <person name="Pangilinan J."/>
            <person name="Riley R."/>
            <person name="LaButti K."/>
            <person name="Andreopoulos B."/>
            <person name="Lipzen A."/>
            <person name="Chen C."/>
            <person name="Yan M."/>
            <person name="Daum C."/>
            <person name="Ng V."/>
            <person name="Clum A."/>
            <person name="Steindorff A."/>
            <person name="Ohm R.A."/>
            <person name="Martin F."/>
            <person name="Silar P."/>
            <person name="Natvig D.O."/>
            <person name="Lalanne C."/>
            <person name="Gautier V."/>
            <person name="Ament-Velasquez S.L."/>
            <person name="Kruys A."/>
            <person name="Hutchinson M.I."/>
            <person name="Powell A.J."/>
            <person name="Barry K."/>
            <person name="Miller A.N."/>
            <person name="Grigoriev I.V."/>
            <person name="Debuchy R."/>
            <person name="Gladieux P."/>
            <person name="Hiltunen Thoren M."/>
            <person name="Johannesson H."/>
        </authorList>
    </citation>
    <scope>NUCLEOTIDE SEQUENCE</scope>
    <source>
        <strain evidence="2">CBS 103.79</strain>
    </source>
</reference>
<feature type="compositionally biased region" description="Basic and acidic residues" evidence="1">
    <location>
        <begin position="775"/>
        <end position="785"/>
    </location>
</feature>
<feature type="region of interest" description="Disordered" evidence="1">
    <location>
        <begin position="301"/>
        <end position="351"/>
    </location>
</feature>
<feature type="compositionally biased region" description="Low complexity" evidence="1">
    <location>
        <begin position="407"/>
        <end position="439"/>
    </location>
</feature>
<evidence type="ECO:0000256" key="1">
    <source>
        <dbReference type="SAM" id="MobiDB-lite"/>
    </source>
</evidence>
<sequence length="810" mass="89673">MALPQYPSSRISDVQLPIVLLPDVREEDMESVAEFVTQSRPQLGEPPRSPAVPQHPIPSMQRAFAESLFESTQGDAAAVKPKLRTGDARARRSELIDQARADPPPTALWRCRPGQHTHELARLVAQMSFGVHLLLRGMATSHTLVVSILQGHIDEVDEFLETTLEDMDLATADMEERIEALKIPMDNVEHFERMLEGRNYRMEILDGNQQIEHILARTQVALQQTNRDLAEGLAATREFTIYLAEQHHGSWRQDCPDVIDIFDAMKGNTDGWFNAFMELQGKSSSLNALMVQVTGMVSEMERRAGEVSRRTRFSVRPYTSPGHSPQPSDASSITTPPTSPPRNVTSSPPRLSLRLSTIETVEFSIHLETQAALGEEAGGRARQLSRDGTTPRSLLMVTSRSPPPESPTESSAETPTDTSTDTPTDTPVESPTETPTETPAGLPPQAPPARNPRRLSKRPSMLLEVPEVETPKESEEDETAADYMLLPRIYTPQLPSPQPSPRVTSPPQPEPEMAARRPRVESSASWGSSSSVESAAQVTVEFARPRVEMVAAKPQAFRPRMVEIAGKTDPRLTPKLVQRPNPRPVSRPDPGQAPELVIPQDPEVHGTQRTSLRQRISLKTNPPESIQVPPPQALDGQRRLHAVPRPYPAPDSAYGSDMDRAAVHSMASINSSVLEFSPPFIQPGMIPSPHSERQFFRPVQASPHSPLQQRPHTSGTIGPHHFPAPPRNTPSAMGMSMMSSSTAMTNKSGGGKTVKKKRSAFNWLKKAFALDEEERAAFEQRKRDQAANPYYEAKSQEFLDGRRIRPRPPY</sequence>
<reference evidence="2" key="2">
    <citation type="submission" date="2023-05" db="EMBL/GenBank/DDBJ databases">
        <authorList>
            <consortium name="Lawrence Berkeley National Laboratory"/>
            <person name="Steindorff A."/>
            <person name="Hensen N."/>
            <person name="Bonometti L."/>
            <person name="Westerberg I."/>
            <person name="Brannstrom I.O."/>
            <person name="Guillou S."/>
            <person name="Cros-Aarteil S."/>
            <person name="Calhoun S."/>
            <person name="Haridas S."/>
            <person name="Kuo A."/>
            <person name="Mondo S."/>
            <person name="Pangilinan J."/>
            <person name="Riley R."/>
            <person name="Labutti K."/>
            <person name="Andreopoulos B."/>
            <person name="Lipzen A."/>
            <person name="Chen C."/>
            <person name="Yanf M."/>
            <person name="Daum C."/>
            <person name="Ng V."/>
            <person name="Clum A."/>
            <person name="Ohm R."/>
            <person name="Martin F."/>
            <person name="Silar P."/>
            <person name="Natvig D."/>
            <person name="Lalanne C."/>
            <person name="Gautier V."/>
            <person name="Ament-Velasquez S.L."/>
            <person name="Kruys A."/>
            <person name="Hutchinson M.I."/>
            <person name="Powell A.J."/>
            <person name="Barry K."/>
            <person name="Miller A.N."/>
            <person name="Grigoriev I.V."/>
            <person name="Debuchy R."/>
            <person name="Gladieux P."/>
            <person name="Thoren M.H."/>
            <person name="Johannesson H."/>
        </authorList>
    </citation>
    <scope>NUCLEOTIDE SEQUENCE</scope>
    <source>
        <strain evidence="2">CBS 103.79</strain>
    </source>
</reference>
<dbReference type="AlphaFoldDB" id="A0AAN6MW37"/>
<evidence type="ECO:0000313" key="2">
    <source>
        <dbReference type="EMBL" id="KAK3906983.1"/>
    </source>
</evidence>
<feature type="compositionally biased region" description="Polar residues" evidence="1">
    <location>
        <begin position="702"/>
        <end position="716"/>
    </location>
</feature>